<dbReference type="PANTHER" id="PTHR48105">
    <property type="entry name" value="THIOREDOXIN REDUCTASE 1-RELATED-RELATED"/>
    <property type="match status" value="1"/>
</dbReference>
<dbReference type="Pfam" id="PF07992">
    <property type="entry name" value="Pyr_redox_2"/>
    <property type="match status" value="1"/>
</dbReference>
<dbReference type="InterPro" id="IPR036188">
    <property type="entry name" value="FAD/NAD-bd_sf"/>
</dbReference>
<dbReference type="InterPro" id="IPR023753">
    <property type="entry name" value="FAD/NAD-binding_dom"/>
</dbReference>
<keyword evidence="2" id="KW-0560">Oxidoreductase</keyword>
<evidence type="ECO:0000313" key="7">
    <source>
        <dbReference type="Proteomes" id="UP000008461"/>
    </source>
</evidence>
<accession>F4L0T1</accession>
<dbReference type="GO" id="GO:0016491">
    <property type="term" value="F:oxidoreductase activity"/>
    <property type="evidence" value="ECO:0007669"/>
    <property type="project" value="UniProtKB-KW"/>
</dbReference>
<reference evidence="6 7" key="1">
    <citation type="journal article" date="2011" name="Stand. Genomic Sci.">
        <title>Complete genome sequence of Haliscomenobacter hydrossis type strain (O).</title>
        <authorList>
            <consortium name="US DOE Joint Genome Institute (JGI-PGF)"/>
            <person name="Daligault H."/>
            <person name="Lapidus A."/>
            <person name="Zeytun A."/>
            <person name="Nolan M."/>
            <person name="Lucas S."/>
            <person name="Del Rio T.G."/>
            <person name="Tice H."/>
            <person name="Cheng J.F."/>
            <person name="Tapia R."/>
            <person name="Han C."/>
            <person name="Goodwin L."/>
            <person name="Pitluck S."/>
            <person name="Liolios K."/>
            <person name="Pagani I."/>
            <person name="Ivanova N."/>
            <person name="Huntemann M."/>
            <person name="Mavromatis K."/>
            <person name="Mikhailova N."/>
            <person name="Pati A."/>
            <person name="Chen A."/>
            <person name="Palaniappan K."/>
            <person name="Land M."/>
            <person name="Hauser L."/>
            <person name="Brambilla E.M."/>
            <person name="Rohde M."/>
            <person name="Verbarg S."/>
            <person name="Goker M."/>
            <person name="Bristow J."/>
            <person name="Eisen J.A."/>
            <person name="Markowitz V."/>
            <person name="Hugenholtz P."/>
            <person name="Kyrpides N.C."/>
            <person name="Klenk H.P."/>
            <person name="Woyke T."/>
        </authorList>
    </citation>
    <scope>NUCLEOTIDE SEQUENCE [LARGE SCALE GENOMIC DNA]</scope>
    <source>
        <strain evidence="7">ATCC 27775 / DSM 1100 / LMG 10767 / O</strain>
    </source>
</reference>
<evidence type="ECO:0000256" key="4">
    <source>
        <dbReference type="SAM" id="Phobius"/>
    </source>
</evidence>
<keyword evidence="4" id="KW-0812">Transmembrane</keyword>
<feature type="transmembrane region" description="Helical" evidence="4">
    <location>
        <begin position="43"/>
        <end position="63"/>
    </location>
</feature>
<evidence type="ECO:0000256" key="1">
    <source>
        <dbReference type="ARBA" id="ARBA00022630"/>
    </source>
</evidence>
<dbReference type="EMBL" id="CP002691">
    <property type="protein sequence ID" value="AEE50535.1"/>
    <property type="molecule type" value="Genomic_DNA"/>
</dbReference>
<feature type="coiled-coil region" evidence="3">
    <location>
        <begin position="221"/>
        <end position="248"/>
    </location>
</feature>
<dbReference type="PRINTS" id="PR00368">
    <property type="entry name" value="FADPNR"/>
</dbReference>
<evidence type="ECO:0000259" key="5">
    <source>
        <dbReference type="Pfam" id="PF07992"/>
    </source>
</evidence>
<dbReference type="Proteomes" id="UP000008461">
    <property type="component" value="Chromosome"/>
</dbReference>
<keyword evidence="3" id="KW-0175">Coiled coil</keyword>
<dbReference type="InterPro" id="IPR050097">
    <property type="entry name" value="Ferredoxin-NADP_redctase_2"/>
</dbReference>
<feature type="transmembrane region" description="Helical" evidence="4">
    <location>
        <begin position="12"/>
        <end position="31"/>
    </location>
</feature>
<dbReference type="HOGENOM" id="CLU_031864_5_0_10"/>
<dbReference type="SUPFAM" id="SSF51905">
    <property type="entry name" value="FAD/NAD(P)-binding domain"/>
    <property type="match status" value="1"/>
</dbReference>
<evidence type="ECO:0000313" key="6">
    <source>
        <dbReference type="EMBL" id="AEE50535.1"/>
    </source>
</evidence>
<dbReference type="PRINTS" id="PR00469">
    <property type="entry name" value="PNDRDTASEII"/>
</dbReference>
<reference key="2">
    <citation type="submission" date="2011-04" db="EMBL/GenBank/DDBJ databases">
        <title>Complete sequence of chromosome of Haliscomenobacter hydrossis DSM 1100.</title>
        <authorList>
            <consortium name="US DOE Joint Genome Institute (JGI-PGF)"/>
            <person name="Lucas S."/>
            <person name="Han J."/>
            <person name="Lapidus A."/>
            <person name="Bruce D."/>
            <person name="Goodwin L."/>
            <person name="Pitluck S."/>
            <person name="Peters L."/>
            <person name="Kyrpides N."/>
            <person name="Mavromatis K."/>
            <person name="Ivanova N."/>
            <person name="Ovchinnikova G."/>
            <person name="Pagani I."/>
            <person name="Daligault H."/>
            <person name="Detter J.C."/>
            <person name="Han C."/>
            <person name="Land M."/>
            <person name="Hauser L."/>
            <person name="Markowitz V."/>
            <person name="Cheng J.-F."/>
            <person name="Hugenholtz P."/>
            <person name="Woyke T."/>
            <person name="Wu D."/>
            <person name="Verbarg S."/>
            <person name="Frueling A."/>
            <person name="Brambilla E."/>
            <person name="Klenk H.-P."/>
            <person name="Eisen J.A."/>
        </authorList>
    </citation>
    <scope>NUCLEOTIDE SEQUENCE</scope>
    <source>
        <strain>DSM 1100</strain>
    </source>
</reference>
<keyword evidence="4" id="KW-0472">Membrane</keyword>
<keyword evidence="1" id="KW-0285">Flavoprotein</keyword>
<proteinExistence type="predicted"/>
<dbReference type="RefSeq" id="WP_013765083.1">
    <property type="nucleotide sequence ID" value="NC_015510.1"/>
</dbReference>
<dbReference type="AlphaFoldDB" id="F4L0T1"/>
<keyword evidence="7" id="KW-1185">Reference proteome</keyword>
<dbReference type="eggNOG" id="COG0492">
    <property type="taxonomic scope" value="Bacteria"/>
</dbReference>
<evidence type="ECO:0000256" key="2">
    <source>
        <dbReference type="ARBA" id="ARBA00023002"/>
    </source>
</evidence>
<dbReference type="STRING" id="760192.Halhy_2667"/>
<feature type="domain" description="FAD/NAD(P)-binding" evidence="5">
    <location>
        <begin position="41"/>
        <end position="320"/>
    </location>
</feature>
<keyword evidence="4" id="KW-1133">Transmembrane helix</keyword>
<dbReference type="Gene3D" id="3.50.50.60">
    <property type="entry name" value="FAD/NAD(P)-binding domain"/>
    <property type="match status" value="2"/>
</dbReference>
<sequence>MENLSRKKFIKQGGIMASVFVLPLSFHSILNKKEMSDKKHFDVIIIGGSYSGLAAAMALGRALRKVLIIDNEKPCNRQTPHSHNFLTQDGKAPKEIASLAKQQVSMYDTVVFHNNLATNASKTENGFEVQTSSGDIFKSKKLIFATGIKDEMPNIKGFSECWGISVLHCPYCHGYEVRNETTGILGNGEYGFEFSKLISNWSKDLTLFTNGKSTLTSEQAAELERHHIKTVEKEIEELEHINGQLQNIIFKDGSKKSLKVIYTRLPFKQHCLIPEHLGCELTEDGYIKIDTSHKTTINGIFACGDNVTRMRTVANAVSMGTTTGMMINKELIEEKFTDKK</sequence>
<organism evidence="6 7">
    <name type="scientific">Haliscomenobacter hydrossis (strain ATCC 27775 / DSM 1100 / LMG 10767 / O)</name>
    <dbReference type="NCBI Taxonomy" id="760192"/>
    <lineage>
        <taxon>Bacteria</taxon>
        <taxon>Pseudomonadati</taxon>
        <taxon>Bacteroidota</taxon>
        <taxon>Saprospiria</taxon>
        <taxon>Saprospirales</taxon>
        <taxon>Haliscomenobacteraceae</taxon>
        <taxon>Haliscomenobacter</taxon>
    </lineage>
</organism>
<dbReference type="KEGG" id="hhy:Halhy_2667"/>
<name>F4L0T1_HALH1</name>
<protein>
    <submittedName>
        <fullName evidence="6">FAD-dependent pyridine nucleotide-disulfide oxidoreductase</fullName>
    </submittedName>
</protein>
<gene>
    <name evidence="6" type="ordered locus">Halhy_2667</name>
</gene>
<evidence type="ECO:0000256" key="3">
    <source>
        <dbReference type="SAM" id="Coils"/>
    </source>
</evidence>